<dbReference type="FunCoup" id="A0A2R6PTA8">
    <property type="interactions" value="2849"/>
</dbReference>
<dbReference type="InParanoid" id="A0A2R6PTA8"/>
<feature type="compositionally biased region" description="Low complexity" evidence="1">
    <location>
        <begin position="160"/>
        <end position="175"/>
    </location>
</feature>
<dbReference type="Proteomes" id="UP000241394">
    <property type="component" value="Chromosome LG23"/>
</dbReference>
<evidence type="ECO:0000256" key="1">
    <source>
        <dbReference type="SAM" id="MobiDB-lite"/>
    </source>
</evidence>
<sequence length="184" mass="20435">MDLGWHLSCRISLSLSLSVVIYMARSMCQTLIRIPQPALSANKSLSRSATRLVSFRAQSSRSSKSRRVDPNSVDSESEQREVLSVKKIEDAIHRIIVKRSTPDWLPFVPGSSYWVPPRRRSYGVAKLMEKLANTLTEEEVMSLAISRGWPSSAFFVNDASPDSAEAEAASTSASLSEDEDNFHS</sequence>
<evidence type="ECO:0000313" key="2">
    <source>
        <dbReference type="EMBL" id="PSR96242.1"/>
    </source>
</evidence>
<reference evidence="3" key="2">
    <citation type="journal article" date="2018" name="BMC Genomics">
        <title>A manually annotated Actinidia chinensis var. chinensis (kiwifruit) genome highlights the challenges associated with draft genomes and gene prediction in plants.</title>
        <authorList>
            <person name="Pilkington S.M."/>
            <person name="Crowhurst R."/>
            <person name="Hilario E."/>
            <person name="Nardozza S."/>
            <person name="Fraser L."/>
            <person name="Peng Y."/>
            <person name="Gunaseelan K."/>
            <person name="Simpson R."/>
            <person name="Tahir J."/>
            <person name="Deroles S.C."/>
            <person name="Templeton K."/>
            <person name="Luo Z."/>
            <person name="Davy M."/>
            <person name="Cheng C."/>
            <person name="McNeilage M."/>
            <person name="Scaglione D."/>
            <person name="Liu Y."/>
            <person name="Zhang Q."/>
            <person name="Datson P."/>
            <person name="De Silva N."/>
            <person name="Gardiner S.E."/>
            <person name="Bassett H."/>
            <person name="Chagne D."/>
            <person name="McCallum J."/>
            <person name="Dzierzon H."/>
            <person name="Deng C."/>
            <person name="Wang Y.Y."/>
            <person name="Barron L."/>
            <person name="Manako K."/>
            <person name="Bowen J."/>
            <person name="Foster T.M."/>
            <person name="Erridge Z.A."/>
            <person name="Tiffin H."/>
            <person name="Waite C.N."/>
            <person name="Davies K.M."/>
            <person name="Grierson E.P."/>
            <person name="Laing W.A."/>
            <person name="Kirk R."/>
            <person name="Chen X."/>
            <person name="Wood M."/>
            <person name="Montefiori M."/>
            <person name="Brummell D.A."/>
            <person name="Schwinn K.E."/>
            <person name="Catanach A."/>
            <person name="Fullerton C."/>
            <person name="Li D."/>
            <person name="Meiyalaghan S."/>
            <person name="Nieuwenhuizen N."/>
            <person name="Read N."/>
            <person name="Prakash R."/>
            <person name="Hunter D."/>
            <person name="Zhang H."/>
            <person name="McKenzie M."/>
            <person name="Knabel M."/>
            <person name="Harris A."/>
            <person name="Allan A.C."/>
            <person name="Gleave A."/>
            <person name="Chen A."/>
            <person name="Janssen B.J."/>
            <person name="Plunkett B."/>
            <person name="Ampomah-Dwamena C."/>
            <person name="Voogd C."/>
            <person name="Leif D."/>
            <person name="Lafferty D."/>
            <person name="Souleyre E.J.F."/>
            <person name="Varkonyi-Gasic E."/>
            <person name="Gambi F."/>
            <person name="Hanley J."/>
            <person name="Yao J.L."/>
            <person name="Cheung J."/>
            <person name="David K.M."/>
            <person name="Warren B."/>
            <person name="Marsh K."/>
            <person name="Snowden K.C."/>
            <person name="Lin-Wang K."/>
            <person name="Brian L."/>
            <person name="Martinez-Sanchez M."/>
            <person name="Wang M."/>
            <person name="Ileperuma N."/>
            <person name="Macnee N."/>
            <person name="Campin R."/>
            <person name="McAtee P."/>
            <person name="Drummond R.S.M."/>
            <person name="Espley R.V."/>
            <person name="Ireland H.S."/>
            <person name="Wu R."/>
            <person name="Atkinson R.G."/>
            <person name="Karunairetnam S."/>
            <person name="Bulley S."/>
            <person name="Chunkath S."/>
            <person name="Hanley Z."/>
            <person name="Storey R."/>
            <person name="Thrimawithana A.H."/>
            <person name="Thomson S."/>
            <person name="David C."/>
            <person name="Testolin R."/>
            <person name="Huang H."/>
            <person name="Hellens R.P."/>
            <person name="Schaffer R.J."/>
        </authorList>
    </citation>
    <scope>NUCLEOTIDE SEQUENCE [LARGE SCALE GENOMIC DNA]</scope>
    <source>
        <strain evidence="3">cv. Red5</strain>
    </source>
</reference>
<protein>
    <submittedName>
        <fullName evidence="2">Nuclear-interacting partner of ALK like</fullName>
    </submittedName>
</protein>
<name>A0A2R6PTA8_ACTCC</name>
<feature type="region of interest" description="Disordered" evidence="1">
    <location>
        <begin position="160"/>
        <end position="184"/>
    </location>
</feature>
<dbReference type="STRING" id="1590841.A0A2R6PTA8"/>
<accession>A0A2R6PTA8</accession>
<keyword evidence="3" id="KW-1185">Reference proteome</keyword>
<dbReference type="Gramene" id="PSR96242">
    <property type="protein sequence ID" value="PSR96242"/>
    <property type="gene ID" value="CEY00_Acc22377"/>
</dbReference>
<organism evidence="2 3">
    <name type="scientific">Actinidia chinensis var. chinensis</name>
    <name type="common">Chinese soft-hair kiwi</name>
    <dbReference type="NCBI Taxonomy" id="1590841"/>
    <lineage>
        <taxon>Eukaryota</taxon>
        <taxon>Viridiplantae</taxon>
        <taxon>Streptophyta</taxon>
        <taxon>Embryophyta</taxon>
        <taxon>Tracheophyta</taxon>
        <taxon>Spermatophyta</taxon>
        <taxon>Magnoliopsida</taxon>
        <taxon>eudicotyledons</taxon>
        <taxon>Gunneridae</taxon>
        <taxon>Pentapetalae</taxon>
        <taxon>asterids</taxon>
        <taxon>Ericales</taxon>
        <taxon>Actinidiaceae</taxon>
        <taxon>Actinidia</taxon>
    </lineage>
</organism>
<reference evidence="2 3" key="1">
    <citation type="submission" date="2017-07" db="EMBL/GenBank/DDBJ databases">
        <title>An improved, manually edited Actinidia chinensis var. chinensis (kiwifruit) genome highlights the challenges associated with draft genomes and gene prediction in plants.</title>
        <authorList>
            <person name="Pilkington S."/>
            <person name="Crowhurst R."/>
            <person name="Hilario E."/>
            <person name="Nardozza S."/>
            <person name="Fraser L."/>
            <person name="Peng Y."/>
            <person name="Gunaseelan K."/>
            <person name="Simpson R."/>
            <person name="Tahir J."/>
            <person name="Deroles S."/>
            <person name="Templeton K."/>
            <person name="Luo Z."/>
            <person name="Davy M."/>
            <person name="Cheng C."/>
            <person name="Mcneilage M."/>
            <person name="Scaglione D."/>
            <person name="Liu Y."/>
            <person name="Zhang Q."/>
            <person name="Datson P."/>
            <person name="De Silva N."/>
            <person name="Gardiner S."/>
            <person name="Bassett H."/>
            <person name="Chagne D."/>
            <person name="Mccallum J."/>
            <person name="Dzierzon H."/>
            <person name="Deng C."/>
            <person name="Wang Y.-Y."/>
            <person name="Barron N."/>
            <person name="Manako K."/>
            <person name="Bowen J."/>
            <person name="Foster T."/>
            <person name="Erridge Z."/>
            <person name="Tiffin H."/>
            <person name="Waite C."/>
            <person name="Davies K."/>
            <person name="Grierson E."/>
            <person name="Laing W."/>
            <person name="Kirk R."/>
            <person name="Chen X."/>
            <person name="Wood M."/>
            <person name="Montefiori M."/>
            <person name="Brummell D."/>
            <person name="Schwinn K."/>
            <person name="Catanach A."/>
            <person name="Fullerton C."/>
            <person name="Li D."/>
            <person name="Meiyalaghan S."/>
            <person name="Nieuwenhuizen N."/>
            <person name="Read N."/>
            <person name="Prakash R."/>
            <person name="Hunter D."/>
            <person name="Zhang H."/>
            <person name="Mckenzie M."/>
            <person name="Knabel M."/>
            <person name="Harris A."/>
            <person name="Allan A."/>
            <person name="Chen A."/>
            <person name="Janssen B."/>
            <person name="Plunkett B."/>
            <person name="Dwamena C."/>
            <person name="Voogd C."/>
            <person name="Leif D."/>
            <person name="Lafferty D."/>
            <person name="Souleyre E."/>
            <person name="Varkonyi-Gasic E."/>
            <person name="Gambi F."/>
            <person name="Hanley J."/>
            <person name="Yao J.-L."/>
            <person name="Cheung J."/>
            <person name="David K."/>
            <person name="Warren B."/>
            <person name="Marsh K."/>
            <person name="Snowden K."/>
            <person name="Lin-Wang K."/>
            <person name="Brian L."/>
            <person name="Martinez-Sanchez M."/>
            <person name="Wang M."/>
            <person name="Ileperuma N."/>
            <person name="Macnee N."/>
            <person name="Campin R."/>
            <person name="Mcatee P."/>
            <person name="Drummond R."/>
            <person name="Espley R."/>
            <person name="Ireland H."/>
            <person name="Wu R."/>
            <person name="Atkinson R."/>
            <person name="Karunairetnam S."/>
            <person name="Bulley S."/>
            <person name="Chunkath S."/>
            <person name="Hanley Z."/>
            <person name="Storey R."/>
            <person name="Thrimawithana A."/>
            <person name="Thomson S."/>
            <person name="David C."/>
            <person name="Testolin R."/>
        </authorList>
    </citation>
    <scope>NUCLEOTIDE SEQUENCE [LARGE SCALE GENOMIC DNA]</scope>
    <source>
        <strain evidence="3">cv. Red5</strain>
        <tissue evidence="2">Young leaf</tissue>
    </source>
</reference>
<dbReference type="EMBL" id="NKQK01000023">
    <property type="protein sequence ID" value="PSR96242.1"/>
    <property type="molecule type" value="Genomic_DNA"/>
</dbReference>
<proteinExistence type="predicted"/>
<comment type="caution">
    <text evidence="2">The sequence shown here is derived from an EMBL/GenBank/DDBJ whole genome shotgun (WGS) entry which is preliminary data.</text>
</comment>
<dbReference type="AlphaFoldDB" id="A0A2R6PTA8"/>
<gene>
    <name evidence="2" type="ORF">CEY00_Acc22377</name>
</gene>
<dbReference type="PANTHER" id="PTHR33972:SF2">
    <property type="entry name" value="OS04G0606700 PROTEIN"/>
    <property type="match status" value="1"/>
</dbReference>
<dbReference type="OrthoDB" id="1095098at2759"/>
<dbReference type="OMA" id="ERWELEY"/>
<evidence type="ECO:0000313" key="3">
    <source>
        <dbReference type="Proteomes" id="UP000241394"/>
    </source>
</evidence>
<feature type="region of interest" description="Disordered" evidence="1">
    <location>
        <begin position="57"/>
        <end position="76"/>
    </location>
</feature>
<dbReference type="PANTHER" id="PTHR33972">
    <property type="entry name" value="EXPRESSED PROTEIN"/>
    <property type="match status" value="1"/>
</dbReference>